<comment type="caution">
    <text evidence="2">The sequence shown here is derived from an EMBL/GenBank/DDBJ whole genome shotgun (WGS) entry which is preliminary data.</text>
</comment>
<protein>
    <submittedName>
        <fullName evidence="2">Uncharacterized protein</fullName>
    </submittedName>
</protein>
<dbReference type="EMBL" id="SHNO01000001">
    <property type="protein sequence ID" value="MCX2978205.1"/>
    <property type="molecule type" value="Genomic_DNA"/>
</dbReference>
<feature type="signal peptide" evidence="1">
    <location>
        <begin position="1"/>
        <end position="20"/>
    </location>
</feature>
<keyword evidence="3" id="KW-1185">Reference proteome</keyword>
<evidence type="ECO:0000313" key="2">
    <source>
        <dbReference type="EMBL" id="MCX2978205.1"/>
    </source>
</evidence>
<dbReference type="Proteomes" id="UP001143304">
    <property type="component" value="Unassembled WGS sequence"/>
</dbReference>
<keyword evidence="1" id="KW-0732">Signal</keyword>
<organism evidence="2 3">
    <name type="scientific">Candidatus Marimicrobium litorale</name>
    <dbReference type="NCBI Taxonomy" id="2518991"/>
    <lineage>
        <taxon>Bacteria</taxon>
        <taxon>Pseudomonadati</taxon>
        <taxon>Pseudomonadota</taxon>
        <taxon>Gammaproteobacteria</taxon>
        <taxon>Cellvibrionales</taxon>
        <taxon>Halieaceae</taxon>
        <taxon>Marimicrobium</taxon>
    </lineage>
</organism>
<sequence length="121" mass="12664">MNLIKPSLFCLALVSSAAFAEDCAIPEVPTLPDGATAGEPEMLAGQTAVRAYQAANTSYRVCLDEKMEPAEQAALGDESDPALANAVATLNNQYNASVAAEEEIAVKFNTELRAYKAANPG</sequence>
<evidence type="ECO:0000256" key="1">
    <source>
        <dbReference type="SAM" id="SignalP"/>
    </source>
</evidence>
<evidence type="ECO:0000313" key="3">
    <source>
        <dbReference type="Proteomes" id="UP001143304"/>
    </source>
</evidence>
<name>A0ABT3T7I4_9GAMM</name>
<gene>
    <name evidence="2" type="ORF">EYC82_12635</name>
</gene>
<reference evidence="2" key="1">
    <citation type="submission" date="2019-02" db="EMBL/GenBank/DDBJ databases">
        <authorList>
            <person name="Li S.-H."/>
        </authorList>
    </citation>
    <scope>NUCLEOTIDE SEQUENCE</scope>
    <source>
        <strain evidence="2">IMCC11814</strain>
    </source>
</reference>
<proteinExistence type="predicted"/>
<dbReference type="RefSeq" id="WP_279249903.1">
    <property type="nucleotide sequence ID" value="NZ_SHNO01000001.1"/>
</dbReference>
<feature type="chain" id="PRO_5047176216" evidence="1">
    <location>
        <begin position="21"/>
        <end position="121"/>
    </location>
</feature>
<accession>A0ABT3T7I4</accession>